<sequence length="387" mass="45284">MALSLPSLQQIATVKLATIVFNDASVNAVEKLLEIPLCLLPIELLEKIMDNLLPEYVQVSSLAEKVRKLARPISLEIEEWKEYHSRLLDTSVDFQNYFVWKTLGTIDSEATALSLIQSDRLEVGCRFALACFYCFEDFIPRLWKERSPFRKTRIVCRSEIVRVWVNWLENGCKGSIRESESFVYWAIRDDNPFATRYLLEGLTPEKRKSFLASITYKTDVSIAVLHVCFSQMDDCQRTELFQKCPFKLLKCFLNWPMQSQFLEKAKSAFQYLDVREFIELLFFIFLQRILADWKDFDYPDLLTKFWKLSPPALKITVLNGPYGPLFQHIVEHDWTKAYPTNILPVDLRNFNSSNFLLYSRQSYVMTRKRYLDSLAGKSLTPSKLLNF</sequence>
<evidence type="ECO:0000313" key="1">
    <source>
        <dbReference type="EMBL" id="GFT08047.1"/>
    </source>
</evidence>
<keyword evidence="2" id="KW-1185">Reference proteome</keyword>
<gene>
    <name evidence="1" type="primary">AVEN_107499_1</name>
    <name evidence="1" type="ORF">NPIL_187431</name>
</gene>
<protein>
    <submittedName>
        <fullName evidence="1">RNase H domain-containing protein</fullName>
    </submittedName>
</protein>
<dbReference type="OrthoDB" id="6419202at2759"/>
<evidence type="ECO:0000313" key="2">
    <source>
        <dbReference type="Proteomes" id="UP000887013"/>
    </source>
</evidence>
<organism evidence="1 2">
    <name type="scientific">Nephila pilipes</name>
    <name type="common">Giant wood spider</name>
    <name type="synonym">Nephila maculata</name>
    <dbReference type="NCBI Taxonomy" id="299642"/>
    <lineage>
        <taxon>Eukaryota</taxon>
        <taxon>Metazoa</taxon>
        <taxon>Ecdysozoa</taxon>
        <taxon>Arthropoda</taxon>
        <taxon>Chelicerata</taxon>
        <taxon>Arachnida</taxon>
        <taxon>Araneae</taxon>
        <taxon>Araneomorphae</taxon>
        <taxon>Entelegynae</taxon>
        <taxon>Araneoidea</taxon>
        <taxon>Nephilidae</taxon>
        <taxon>Nephila</taxon>
    </lineage>
</organism>
<dbReference type="AlphaFoldDB" id="A0A8X6NDD8"/>
<name>A0A8X6NDD8_NEPPI</name>
<dbReference type="Proteomes" id="UP000887013">
    <property type="component" value="Unassembled WGS sequence"/>
</dbReference>
<dbReference type="EMBL" id="BMAW01103208">
    <property type="protein sequence ID" value="GFT08047.1"/>
    <property type="molecule type" value="Genomic_DNA"/>
</dbReference>
<reference evidence="1" key="1">
    <citation type="submission" date="2020-08" db="EMBL/GenBank/DDBJ databases">
        <title>Multicomponent nature underlies the extraordinary mechanical properties of spider dragline silk.</title>
        <authorList>
            <person name="Kono N."/>
            <person name="Nakamura H."/>
            <person name="Mori M."/>
            <person name="Yoshida Y."/>
            <person name="Ohtoshi R."/>
            <person name="Malay A.D."/>
            <person name="Moran D.A.P."/>
            <person name="Tomita M."/>
            <person name="Numata K."/>
            <person name="Arakawa K."/>
        </authorList>
    </citation>
    <scope>NUCLEOTIDE SEQUENCE</scope>
</reference>
<accession>A0A8X6NDD8</accession>
<comment type="caution">
    <text evidence="1">The sequence shown here is derived from an EMBL/GenBank/DDBJ whole genome shotgun (WGS) entry which is preliminary data.</text>
</comment>
<proteinExistence type="predicted"/>